<proteinExistence type="predicted"/>
<comment type="caution">
    <text evidence="1">The sequence shown here is derived from an EMBL/GenBank/DDBJ whole genome shotgun (WGS) entry which is preliminary data.</text>
</comment>
<evidence type="ECO:0000313" key="1">
    <source>
        <dbReference type="EMBL" id="PWW82173.1"/>
    </source>
</evidence>
<sequence length="66" mass="7603">MTRKDGWCPVEKKIRETVGGLLIEKKLAQRQQGFGAAEIARQMKIGKSAVYVILQAVKRMMLQERW</sequence>
<dbReference type="RefSeq" id="WP_110023307.1">
    <property type="nucleotide sequence ID" value="NZ_PDNZ01000004.1"/>
</dbReference>
<reference evidence="2" key="1">
    <citation type="submission" date="2017-10" db="EMBL/GenBank/DDBJ databases">
        <authorList>
            <person name="Gaisin V.A."/>
            <person name="Rysina M.S."/>
            <person name="Grouzdev D.S."/>
        </authorList>
    </citation>
    <scope>NUCLEOTIDE SEQUENCE [LARGE SCALE GENOMIC DNA]</scope>
    <source>
        <strain evidence="2">V1</strain>
    </source>
</reference>
<evidence type="ECO:0000313" key="2">
    <source>
        <dbReference type="Proteomes" id="UP000246278"/>
    </source>
</evidence>
<dbReference type="EMBL" id="PDNZ01000004">
    <property type="protein sequence ID" value="PWW82173.1"/>
    <property type="molecule type" value="Genomic_DNA"/>
</dbReference>
<accession>A0A317T688</accession>
<evidence type="ECO:0008006" key="3">
    <source>
        <dbReference type="Google" id="ProtNLM"/>
    </source>
</evidence>
<keyword evidence="2" id="KW-1185">Reference proteome</keyword>
<dbReference type="OrthoDB" id="9786476at2"/>
<name>A0A317T688_9CHLB</name>
<dbReference type="AlphaFoldDB" id="A0A317T688"/>
<gene>
    <name evidence="1" type="ORF">CR164_07525</name>
</gene>
<dbReference type="Proteomes" id="UP000246278">
    <property type="component" value="Unassembled WGS sequence"/>
</dbReference>
<organism evidence="1 2">
    <name type="scientific">Prosthecochloris marina</name>
    <dbReference type="NCBI Taxonomy" id="2017681"/>
    <lineage>
        <taxon>Bacteria</taxon>
        <taxon>Pseudomonadati</taxon>
        <taxon>Chlorobiota</taxon>
        <taxon>Chlorobiia</taxon>
        <taxon>Chlorobiales</taxon>
        <taxon>Chlorobiaceae</taxon>
        <taxon>Prosthecochloris</taxon>
    </lineage>
</organism>
<protein>
    <recommendedName>
        <fullName evidence="3">Resolvase HTH domain-containing protein</fullName>
    </recommendedName>
</protein>
<dbReference type="Gene3D" id="1.10.10.60">
    <property type="entry name" value="Homeodomain-like"/>
    <property type="match status" value="1"/>
</dbReference>